<dbReference type="EMBL" id="LCMA01000013">
    <property type="protein sequence ID" value="KKU26074.1"/>
    <property type="molecule type" value="Genomic_DNA"/>
</dbReference>
<dbReference type="Proteomes" id="UP000034175">
    <property type="component" value="Unassembled WGS sequence"/>
</dbReference>
<evidence type="ECO:0008006" key="3">
    <source>
        <dbReference type="Google" id="ProtNLM"/>
    </source>
</evidence>
<evidence type="ECO:0000313" key="2">
    <source>
        <dbReference type="Proteomes" id="UP000034175"/>
    </source>
</evidence>
<comment type="caution">
    <text evidence="1">The sequence shown here is derived from an EMBL/GenBank/DDBJ whole genome shotgun (WGS) entry which is preliminary data.</text>
</comment>
<sequence>MYPDLSFRIVKVLFEVYKELGPGHQEKYYQRATALGLTNEKLKHKEQLYVPLVFRGVKIGKNFLDFLVEDVIVLELKKGEFVPSIIYQQVEEYLRSINKPLAIVANFTSKGVRYKRVINKDYKDIS</sequence>
<proteinExistence type="predicted"/>
<protein>
    <recommendedName>
        <fullName evidence="3">GxxExxY protein</fullName>
    </recommendedName>
</protein>
<reference evidence="1 2" key="1">
    <citation type="journal article" date="2015" name="Nature">
        <title>rRNA introns, odd ribosomes, and small enigmatic genomes across a large radiation of phyla.</title>
        <authorList>
            <person name="Brown C.T."/>
            <person name="Hug L.A."/>
            <person name="Thomas B.C."/>
            <person name="Sharon I."/>
            <person name="Castelle C.J."/>
            <person name="Singh A."/>
            <person name="Wilkins M.J."/>
            <person name="Williams K.H."/>
            <person name="Banfield J.F."/>
        </authorList>
    </citation>
    <scope>NUCLEOTIDE SEQUENCE [LARGE SCALE GENOMIC DNA]</scope>
</reference>
<gene>
    <name evidence="1" type="ORF">UX39_C0013G0021</name>
</gene>
<dbReference type="AlphaFoldDB" id="A0A0G1NZI1"/>
<dbReference type="NCBIfam" id="TIGR04256">
    <property type="entry name" value="GxxExxY"/>
    <property type="match status" value="1"/>
</dbReference>
<accession>A0A0G1NZI1</accession>
<evidence type="ECO:0000313" key="1">
    <source>
        <dbReference type="EMBL" id="KKU26074.1"/>
    </source>
</evidence>
<dbReference type="Pfam" id="PF13366">
    <property type="entry name" value="PDDEXK_3"/>
    <property type="match status" value="1"/>
</dbReference>
<name>A0A0G1NZI1_9BACT</name>
<dbReference type="InterPro" id="IPR026350">
    <property type="entry name" value="GxxExxY"/>
</dbReference>
<organism evidence="1 2">
    <name type="scientific">Candidatus Magasanikbacteria bacterium GW2011_GWA2_46_17</name>
    <dbReference type="NCBI Taxonomy" id="1619042"/>
    <lineage>
        <taxon>Bacteria</taxon>
        <taxon>Candidatus Magasanikiibacteriota</taxon>
    </lineage>
</organism>